<sequence length="79" mass="9271">MFSFDQMLNDKVILISLVCTCSNKLNYQEIGEGYRRTEKSGTLNLVHSDKRALGLHILWFTEGFINFFLPNVLYEYLFN</sequence>
<dbReference type="Proteomes" id="UP001632038">
    <property type="component" value="Unassembled WGS sequence"/>
</dbReference>
<protein>
    <submittedName>
        <fullName evidence="1">Uncharacterized protein</fullName>
    </submittedName>
</protein>
<reference evidence="2" key="1">
    <citation type="journal article" date="2024" name="IScience">
        <title>Strigolactones Initiate the Formation of Haustorium-like Structures in Castilleja.</title>
        <authorList>
            <person name="Buerger M."/>
            <person name="Peterson D."/>
            <person name="Chory J."/>
        </authorList>
    </citation>
    <scope>NUCLEOTIDE SEQUENCE [LARGE SCALE GENOMIC DNA]</scope>
</reference>
<accession>A0ABD3BAD3</accession>
<organism evidence="1 2">
    <name type="scientific">Castilleja foliolosa</name>
    <dbReference type="NCBI Taxonomy" id="1961234"/>
    <lineage>
        <taxon>Eukaryota</taxon>
        <taxon>Viridiplantae</taxon>
        <taxon>Streptophyta</taxon>
        <taxon>Embryophyta</taxon>
        <taxon>Tracheophyta</taxon>
        <taxon>Spermatophyta</taxon>
        <taxon>Magnoliopsida</taxon>
        <taxon>eudicotyledons</taxon>
        <taxon>Gunneridae</taxon>
        <taxon>Pentapetalae</taxon>
        <taxon>asterids</taxon>
        <taxon>lamiids</taxon>
        <taxon>Lamiales</taxon>
        <taxon>Orobanchaceae</taxon>
        <taxon>Pedicularideae</taxon>
        <taxon>Castillejinae</taxon>
        <taxon>Castilleja</taxon>
    </lineage>
</organism>
<comment type="caution">
    <text evidence="1">The sequence shown here is derived from an EMBL/GenBank/DDBJ whole genome shotgun (WGS) entry which is preliminary data.</text>
</comment>
<keyword evidence="2" id="KW-1185">Reference proteome</keyword>
<name>A0ABD3BAD3_9LAMI</name>
<gene>
    <name evidence="1" type="ORF">CASFOL_042381</name>
</gene>
<evidence type="ECO:0000313" key="1">
    <source>
        <dbReference type="EMBL" id="KAL3614307.1"/>
    </source>
</evidence>
<dbReference type="AlphaFoldDB" id="A0ABD3BAD3"/>
<evidence type="ECO:0000313" key="2">
    <source>
        <dbReference type="Proteomes" id="UP001632038"/>
    </source>
</evidence>
<dbReference type="EMBL" id="JAVIJP010000107">
    <property type="protein sequence ID" value="KAL3614307.1"/>
    <property type="molecule type" value="Genomic_DNA"/>
</dbReference>
<proteinExistence type="predicted"/>